<evidence type="ECO:0000313" key="2">
    <source>
        <dbReference type="Proteomes" id="UP000235145"/>
    </source>
</evidence>
<dbReference type="AlphaFoldDB" id="A0A9R1UXG7"/>
<gene>
    <name evidence="1" type="ORF">LSAT_V11C800429680</name>
</gene>
<protein>
    <submittedName>
        <fullName evidence="1">Uncharacterized protein</fullName>
    </submittedName>
</protein>
<dbReference type="Proteomes" id="UP000235145">
    <property type="component" value="Unassembled WGS sequence"/>
</dbReference>
<comment type="caution">
    <text evidence="1">The sequence shown here is derived from an EMBL/GenBank/DDBJ whole genome shotgun (WGS) entry which is preliminary data.</text>
</comment>
<accession>A0A9R1UXG7</accession>
<reference evidence="1 2" key="1">
    <citation type="journal article" date="2017" name="Nat. Commun.">
        <title>Genome assembly with in vitro proximity ligation data and whole-genome triplication in lettuce.</title>
        <authorList>
            <person name="Reyes-Chin-Wo S."/>
            <person name="Wang Z."/>
            <person name="Yang X."/>
            <person name="Kozik A."/>
            <person name="Arikit S."/>
            <person name="Song C."/>
            <person name="Xia L."/>
            <person name="Froenicke L."/>
            <person name="Lavelle D.O."/>
            <person name="Truco M.J."/>
            <person name="Xia R."/>
            <person name="Zhu S."/>
            <person name="Xu C."/>
            <person name="Xu H."/>
            <person name="Xu X."/>
            <person name="Cox K."/>
            <person name="Korf I."/>
            <person name="Meyers B.C."/>
            <person name="Michelmore R.W."/>
        </authorList>
    </citation>
    <scope>NUCLEOTIDE SEQUENCE [LARGE SCALE GENOMIC DNA]</scope>
    <source>
        <strain evidence="2">cv. Salinas</strain>
        <tissue evidence="1">Seedlings</tissue>
    </source>
</reference>
<proteinExistence type="predicted"/>
<keyword evidence="2" id="KW-1185">Reference proteome</keyword>
<evidence type="ECO:0000313" key="1">
    <source>
        <dbReference type="EMBL" id="KAJ0194603.1"/>
    </source>
</evidence>
<dbReference type="EMBL" id="NBSK02000008">
    <property type="protein sequence ID" value="KAJ0194603.1"/>
    <property type="molecule type" value="Genomic_DNA"/>
</dbReference>
<sequence>MGKLDNERIRTPSPVVAHEVVTPIQIDVGEVDLELALTLYKSATPEFSRSNGWKHSKGASSCSRKVNLDWEGGEKKWQVVKLIKCLRLQLY</sequence>
<organism evidence="1 2">
    <name type="scientific">Lactuca sativa</name>
    <name type="common">Garden lettuce</name>
    <dbReference type="NCBI Taxonomy" id="4236"/>
    <lineage>
        <taxon>Eukaryota</taxon>
        <taxon>Viridiplantae</taxon>
        <taxon>Streptophyta</taxon>
        <taxon>Embryophyta</taxon>
        <taxon>Tracheophyta</taxon>
        <taxon>Spermatophyta</taxon>
        <taxon>Magnoliopsida</taxon>
        <taxon>eudicotyledons</taxon>
        <taxon>Gunneridae</taxon>
        <taxon>Pentapetalae</taxon>
        <taxon>asterids</taxon>
        <taxon>campanulids</taxon>
        <taxon>Asterales</taxon>
        <taxon>Asteraceae</taxon>
        <taxon>Cichorioideae</taxon>
        <taxon>Cichorieae</taxon>
        <taxon>Lactucinae</taxon>
        <taxon>Lactuca</taxon>
    </lineage>
</organism>
<name>A0A9R1UXG7_LACSA</name>